<proteinExistence type="inferred from homology"/>
<dbReference type="Pfam" id="PF11807">
    <property type="entry name" value="UstYa"/>
    <property type="match status" value="1"/>
</dbReference>
<protein>
    <submittedName>
        <fullName evidence="4">Uncharacterized protein</fullName>
    </submittedName>
</protein>
<evidence type="ECO:0000256" key="2">
    <source>
        <dbReference type="ARBA" id="ARBA00023002"/>
    </source>
</evidence>
<gene>
    <name evidence="4" type="ORF">SISSUDRAFT_993192</name>
</gene>
<dbReference type="STRING" id="1314776.A0A165YJM4"/>
<comment type="similarity">
    <text evidence="3">Belongs to the ustYa family.</text>
</comment>
<evidence type="ECO:0000313" key="5">
    <source>
        <dbReference type="Proteomes" id="UP000076798"/>
    </source>
</evidence>
<dbReference type="PANTHER" id="PTHR33365:SF11">
    <property type="entry name" value="TAT PATHWAY SIGNAL SEQUENCE"/>
    <property type="match status" value="1"/>
</dbReference>
<dbReference type="GO" id="GO:0016491">
    <property type="term" value="F:oxidoreductase activity"/>
    <property type="evidence" value="ECO:0007669"/>
    <property type="project" value="UniProtKB-KW"/>
</dbReference>
<dbReference type="InterPro" id="IPR021765">
    <property type="entry name" value="UstYa-like"/>
</dbReference>
<dbReference type="GO" id="GO:0043386">
    <property type="term" value="P:mycotoxin biosynthetic process"/>
    <property type="evidence" value="ECO:0007669"/>
    <property type="project" value="InterPro"/>
</dbReference>
<keyword evidence="5" id="KW-1185">Reference proteome</keyword>
<evidence type="ECO:0000256" key="1">
    <source>
        <dbReference type="ARBA" id="ARBA00004685"/>
    </source>
</evidence>
<dbReference type="Proteomes" id="UP000076798">
    <property type="component" value="Unassembled WGS sequence"/>
</dbReference>
<accession>A0A165YJM4</accession>
<comment type="pathway">
    <text evidence="1">Mycotoxin biosynthesis.</text>
</comment>
<organism evidence="4 5">
    <name type="scientific">Sistotremastrum suecicum HHB10207 ss-3</name>
    <dbReference type="NCBI Taxonomy" id="1314776"/>
    <lineage>
        <taxon>Eukaryota</taxon>
        <taxon>Fungi</taxon>
        <taxon>Dikarya</taxon>
        <taxon>Basidiomycota</taxon>
        <taxon>Agaricomycotina</taxon>
        <taxon>Agaricomycetes</taxon>
        <taxon>Sistotremastrales</taxon>
        <taxon>Sistotremastraceae</taxon>
        <taxon>Sistotremastrum</taxon>
    </lineage>
</organism>
<feature type="non-terminal residue" evidence="4">
    <location>
        <position position="1"/>
    </location>
</feature>
<keyword evidence="2" id="KW-0560">Oxidoreductase</keyword>
<dbReference type="AlphaFoldDB" id="A0A165YJM4"/>
<evidence type="ECO:0000313" key="4">
    <source>
        <dbReference type="EMBL" id="KZT33316.1"/>
    </source>
</evidence>
<evidence type="ECO:0000256" key="3">
    <source>
        <dbReference type="ARBA" id="ARBA00035112"/>
    </source>
</evidence>
<dbReference type="PANTHER" id="PTHR33365">
    <property type="entry name" value="YALI0B05434P"/>
    <property type="match status" value="1"/>
</dbReference>
<name>A0A165YJM4_9AGAM</name>
<sequence length="126" mass="14093">VSMYIDDSIHYDPKTALGEQEFRALFPSTGHTLVSEEDGEVHTIAMFHQLRCLDLIRRDYAAGEITQYSDHCLNYLRQSILCLADPRLESVRRSAPPHVVSLAGDYACKDWTALYDAAEASGAKMA</sequence>
<reference evidence="4 5" key="1">
    <citation type="journal article" date="2016" name="Mol. Biol. Evol.">
        <title>Comparative Genomics of Early-Diverging Mushroom-Forming Fungi Provides Insights into the Origins of Lignocellulose Decay Capabilities.</title>
        <authorList>
            <person name="Nagy L.G."/>
            <person name="Riley R."/>
            <person name="Tritt A."/>
            <person name="Adam C."/>
            <person name="Daum C."/>
            <person name="Floudas D."/>
            <person name="Sun H."/>
            <person name="Yadav J.S."/>
            <person name="Pangilinan J."/>
            <person name="Larsson K.H."/>
            <person name="Matsuura K."/>
            <person name="Barry K."/>
            <person name="Labutti K."/>
            <person name="Kuo R."/>
            <person name="Ohm R.A."/>
            <person name="Bhattacharya S.S."/>
            <person name="Shirouzu T."/>
            <person name="Yoshinaga Y."/>
            <person name="Martin F.M."/>
            <person name="Grigoriev I.V."/>
            <person name="Hibbett D.S."/>
        </authorList>
    </citation>
    <scope>NUCLEOTIDE SEQUENCE [LARGE SCALE GENOMIC DNA]</scope>
    <source>
        <strain evidence="4 5">HHB10207 ss-3</strain>
    </source>
</reference>
<dbReference type="OrthoDB" id="3687641at2759"/>
<dbReference type="EMBL" id="KV428249">
    <property type="protein sequence ID" value="KZT33316.1"/>
    <property type="molecule type" value="Genomic_DNA"/>
</dbReference>